<gene>
    <name evidence="3" type="ORF">EOS_19190</name>
</gene>
<dbReference type="PANTHER" id="PTHR15261">
    <property type="entry name" value="THROMBOSPONDIN-TYPE LAMININ G DOMAIN AND EAR REPEAT-CONTAINING"/>
    <property type="match status" value="1"/>
</dbReference>
<evidence type="ECO:0000313" key="3">
    <source>
        <dbReference type="EMBL" id="KLU24650.1"/>
    </source>
</evidence>
<name>A0A0J1CVP4_9BURK</name>
<dbReference type="InterPro" id="IPR005492">
    <property type="entry name" value="EPTP"/>
</dbReference>
<keyword evidence="1" id="KW-0732">Signal</keyword>
<keyword evidence="4" id="KW-1185">Reference proteome</keyword>
<dbReference type="EMBL" id="AEJF01000121">
    <property type="protein sequence ID" value="KLU24650.1"/>
    <property type="molecule type" value="Genomic_DNA"/>
</dbReference>
<dbReference type="Proteomes" id="UP000035963">
    <property type="component" value="Unassembled WGS sequence"/>
</dbReference>
<sequence length="370" mass="41587">MVSTETLVPLLKPVQTLATSGARAVEVFNTDRQLFVVVPQLARDIPGQAPGMNAGDSDIDALIYRWEAGRLVEYDALPMPGGEDAEYFEIGERRFLATLGVRSGSGPYVLDGDAVLYERDDNQWTPFQRFPTFAGKQWRFFSIGSRHFLALAQGVTVEGVTPKNPRESCIFEWDGKQFGLLQTLDGRWGYNWAFIAFGGQHYLAYADHVSGSSVHRWRGERFEVVQRFDEPGGRAFSFFIDQDRLWMVHANLMGETRLFQFDEDRVRFDPVQSLGAAGGRELCLVDGAQGRYLVRVCFITGTPHAPRTQQQSQIFLWRAGRFELADAFPTSGGTDAAAFMADGQRYLLVSNSLADDVRFRVDSVLYRFDG</sequence>
<evidence type="ECO:0000313" key="4">
    <source>
        <dbReference type="Proteomes" id="UP000035963"/>
    </source>
</evidence>
<organism evidence="3 4">
    <name type="scientific">Caballeronia mineralivorans PML1(12)</name>
    <dbReference type="NCBI Taxonomy" id="908627"/>
    <lineage>
        <taxon>Bacteria</taxon>
        <taxon>Pseudomonadati</taxon>
        <taxon>Pseudomonadota</taxon>
        <taxon>Betaproteobacteria</taxon>
        <taxon>Burkholderiales</taxon>
        <taxon>Burkholderiaceae</taxon>
        <taxon>Caballeronia</taxon>
    </lineage>
</organism>
<dbReference type="OrthoDB" id="8437637at2"/>
<dbReference type="PROSITE" id="PS50912">
    <property type="entry name" value="EAR"/>
    <property type="match status" value="3"/>
</dbReference>
<evidence type="ECO:0000256" key="2">
    <source>
        <dbReference type="ARBA" id="ARBA00022737"/>
    </source>
</evidence>
<dbReference type="InterPro" id="IPR011044">
    <property type="entry name" value="Quino_amine_DH_bsu"/>
</dbReference>
<accession>A0A0J1CVP4</accession>
<keyword evidence="2" id="KW-0677">Repeat</keyword>
<proteinExistence type="predicted"/>
<reference evidence="3 4" key="1">
    <citation type="journal article" date="2015" name="Genome Announc.">
        <title>Draft Genome Sequence of Burkholderia sp. Strain PML1(12), an Ectomycorrhizosphere-Inhabiting Bacterium with Effective Mineral-Weathering Ability.</title>
        <authorList>
            <person name="Uroz S."/>
            <person name="Oger P."/>
        </authorList>
    </citation>
    <scope>NUCLEOTIDE SEQUENCE [LARGE SCALE GENOMIC DNA]</scope>
    <source>
        <strain evidence="4">PML1(12)</strain>
    </source>
</reference>
<dbReference type="PATRIC" id="fig|908627.4.peg.4293"/>
<protein>
    <recommendedName>
        <fullName evidence="5">EPTP domain-containing protein</fullName>
    </recommendedName>
</protein>
<dbReference type="SUPFAM" id="SSF50969">
    <property type="entry name" value="YVTN repeat-like/Quinoprotein amine dehydrogenase"/>
    <property type="match status" value="1"/>
</dbReference>
<evidence type="ECO:0008006" key="5">
    <source>
        <dbReference type="Google" id="ProtNLM"/>
    </source>
</evidence>
<dbReference type="RefSeq" id="WP_047848258.1">
    <property type="nucleotide sequence ID" value="NZ_AEJF01000121.1"/>
</dbReference>
<dbReference type="GO" id="GO:0007165">
    <property type="term" value="P:signal transduction"/>
    <property type="evidence" value="ECO:0007669"/>
    <property type="project" value="TreeGrafter"/>
</dbReference>
<dbReference type="InterPro" id="IPR009039">
    <property type="entry name" value="EAR"/>
</dbReference>
<comment type="caution">
    <text evidence="3">The sequence shown here is derived from an EMBL/GenBank/DDBJ whole genome shotgun (WGS) entry which is preliminary data.</text>
</comment>
<dbReference type="AlphaFoldDB" id="A0A0J1CVP4"/>
<dbReference type="PANTHER" id="PTHR15261:SF4">
    <property type="entry name" value="THROMBOSPONDIN-TYPE LAMININ G DOMAIN AND EAR REPEAT-CONTAINING PROTEIN"/>
    <property type="match status" value="1"/>
</dbReference>
<dbReference type="Pfam" id="PF03736">
    <property type="entry name" value="EPTP"/>
    <property type="match status" value="3"/>
</dbReference>
<evidence type="ECO:0000256" key="1">
    <source>
        <dbReference type="ARBA" id="ARBA00022729"/>
    </source>
</evidence>